<dbReference type="Gene3D" id="3.60.21.60">
    <property type="match status" value="2"/>
</dbReference>
<comment type="function">
    <text evidence="6">Accessory subunit of the DNA polymerase alpha complex (also known as the alpha DNA polymerase-primase complex) which plays an essential role in the initiation of DNA synthesis.</text>
</comment>
<comment type="caution">
    <text evidence="11">The sequence shown here is derived from an EMBL/GenBank/DDBJ whole genome shotgun (WGS) entry which is preliminary data.</text>
</comment>
<feature type="domain" description="DNA polymerase alpha/delta/epsilon subunit B" evidence="8">
    <location>
        <begin position="358"/>
        <end position="569"/>
    </location>
</feature>
<protein>
    <recommendedName>
        <fullName evidence="3 6">DNA polymerase alpha subunit B</fullName>
    </recommendedName>
</protein>
<evidence type="ECO:0000259" key="8">
    <source>
        <dbReference type="Pfam" id="PF04042"/>
    </source>
</evidence>
<evidence type="ECO:0000256" key="2">
    <source>
        <dbReference type="ARBA" id="ARBA00007299"/>
    </source>
</evidence>
<evidence type="ECO:0000256" key="4">
    <source>
        <dbReference type="ARBA" id="ARBA00022705"/>
    </source>
</evidence>
<evidence type="ECO:0000256" key="6">
    <source>
        <dbReference type="PIRNR" id="PIRNR018300"/>
    </source>
</evidence>
<dbReference type="FunFam" id="3.60.21.60:FF:000004">
    <property type="entry name" value="DNA polymerase alpha subunit B"/>
    <property type="match status" value="1"/>
</dbReference>
<evidence type="ECO:0000256" key="5">
    <source>
        <dbReference type="ARBA" id="ARBA00023242"/>
    </source>
</evidence>
<feature type="compositionally biased region" description="Polar residues" evidence="7">
    <location>
        <begin position="122"/>
        <end position="135"/>
    </location>
</feature>
<dbReference type="InterPro" id="IPR016722">
    <property type="entry name" value="DNA_pol_alpha_bsu"/>
</dbReference>
<evidence type="ECO:0000259" key="9">
    <source>
        <dbReference type="Pfam" id="PF08418"/>
    </source>
</evidence>
<evidence type="ECO:0000256" key="1">
    <source>
        <dbReference type="ARBA" id="ARBA00004123"/>
    </source>
</evidence>
<proteinExistence type="inferred from homology"/>
<evidence type="ECO:0000259" key="10">
    <source>
        <dbReference type="Pfam" id="PF22062"/>
    </source>
</evidence>
<organism evidence="11 12">
    <name type="scientific">Platanthera zijinensis</name>
    <dbReference type="NCBI Taxonomy" id="2320716"/>
    <lineage>
        <taxon>Eukaryota</taxon>
        <taxon>Viridiplantae</taxon>
        <taxon>Streptophyta</taxon>
        <taxon>Embryophyta</taxon>
        <taxon>Tracheophyta</taxon>
        <taxon>Spermatophyta</taxon>
        <taxon>Magnoliopsida</taxon>
        <taxon>Liliopsida</taxon>
        <taxon>Asparagales</taxon>
        <taxon>Orchidaceae</taxon>
        <taxon>Orchidoideae</taxon>
        <taxon>Orchideae</taxon>
        <taxon>Orchidinae</taxon>
        <taxon>Platanthera</taxon>
    </lineage>
</organism>
<dbReference type="EMBL" id="JBBWWQ010000017">
    <property type="protein sequence ID" value="KAK8923482.1"/>
    <property type="molecule type" value="Genomic_DNA"/>
</dbReference>
<dbReference type="PANTHER" id="PTHR23061:SF12">
    <property type="entry name" value="DNA POLYMERASE ALPHA SUBUNIT B"/>
    <property type="match status" value="1"/>
</dbReference>
<name>A0AAP0FXI7_9ASPA</name>
<gene>
    <name evidence="11" type="ORF">KSP39_PZI019429</name>
</gene>
<dbReference type="InterPro" id="IPR054300">
    <property type="entry name" value="OB_DPOA2"/>
</dbReference>
<keyword evidence="4 6" id="KW-0235">DNA replication</keyword>
<dbReference type="AlphaFoldDB" id="A0AAP0FXI7"/>
<feature type="domain" description="DNA polymerase alpha subunit B OB" evidence="10">
    <location>
        <begin position="242"/>
        <end position="322"/>
    </location>
</feature>
<sequence>MDADIKAEFEKSGFSLIEEDQILQKCLTYCINYKLSPADLVANWEIYYLNRQLNDLRVEAAYMDGFLTHLQNDQKEIIIKEEPHLHIYSSNNIDMLHGDEQDDNKKSFIDTPNHFYEQLNLESNTASTPVTSDKPSSTKRSELHNRITPFGQRMNKFASQFIFNDQVAGCSLNNIESQNVDDDVVRRVQSSESFSLHIHRSLPEPGCRFMYDRIEDRFNSLEHRIRRHSSAFASSGLYGEPNDATLASQKNIFAVGMICCDGEGRLNEKSIMLQGSVEHSGGQRVRVDIEKLHQFSLFPGQAKLYLYMCQNGHCLMASKVIENSPITHDDGIMPPAKKQALDHEQKGSPRRKSRLLSVVVAAGPFTTTDNMLFEPLKELLAYATRRQPQLLILMGPFLDSEHPEIKKGTIDRSFDEIFSVEILRKLQDYVQYMGSTVRVILVPSTRDANHDFVFPQPSFDIEISDETKHQISCLANPCLFSANEIMVGCCTVDILKQLSSEEISRNPVDASGDRIGRLAMHLLSQHSFYPLYPPSVNVPLDFSLAPEAMDIPLTPNVLLLPSDLAPFIKVLNYESSGEKVCNCLCVNPGRLSKGIGGGTFVDLNYHEDPNKSHASIIRI</sequence>
<evidence type="ECO:0000256" key="3">
    <source>
        <dbReference type="ARBA" id="ARBA00018596"/>
    </source>
</evidence>
<dbReference type="Proteomes" id="UP001418222">
    <property type="component" value="Unassembled WGS sequence"/>
</dbReference>
<dbReference type="Gene3D" id="1.10.8.530">
    <property type="entry name" value="DNA polymerase alpha-primase, subunit B, N-terminal domain"/>
    <property type="match status" value="1"/>
</dbReference>
<dbReference type="InterPro" id="IPR007185">
    <property type="entry name" value="DNA_pol_a/d/e_bsu"/>
</dbReference>
<dbReference type="Pfam" id="PF08418">
    <property type="entry name" value="Pol_alpha_B_N"/>
    <property type="match status" value="1"/>
</dbReference>
<dbReference type="PANTHER" id="PTHR23061">
    <property type="entry name" value="DNA POLYMERASE 2 ALPHA 70 KDA SUBUNIT"/>
    <property type="match status" value="1"/>
</dbReference>
<dbReference type="Pfam" id="PF22062">
    <property type="entry name" value="OB_DPOA2"/>
    <property type="match status" value="1"/>
</dbReference>
<dbReference type="GO" id="GO:0003677">
    <property type="term" value="F:DNA binding"/>
    <property type="evidence" value="ECO:0007669"/>
    <property type="project" value="InterPro"/>
</dbReference>
<dbReference type="InterPro" id="IPR043034">
    <property type="entry name" value="DNA_pol_alpha_B_N_sf"/>
</dbReference>
<dbReference type="GO" id="GO:0006270">
    <property type="term" value="P:DNA replication initiation"/>
    <property type="evidence" value="ECO:0007669"/>
    <property type="project" value="TreeGrafter"/>
</dbReference>
<keyword evidence="5 6" id="KW-0539">Nucleus</keyword>
<keyword evidence="12" id="KW-1185">Reference proteome</keyword>
<evidence type="ECO:0000313" key="12">
    <source>
        <dbReference type="Proteomes" id="UP001418222"/>
    </source>
</evidence>
<dbReference type="Pfam" id="PF04042">
    <property type="entry name" value="DNA_pol_E_B"/>
    <property type="match status" value="1"/>
</dbReference>
<comment type="similarity">
    <text evidence="2 6">Belongs to the DNA polymerase alpha subunit B family.</text>
</comment>
<dbReference type="GO" id="GO:0005658">
    <property type="term" value="C:alpha DNA polymerase:primase complex"/>
    <property type="evidence" value="ECO:0007669"/>
    <property type="project" value="TreeGrafter"/>
</dbReference>
<feature type="domain" description="DNA polymerase alpha subunit B N-terminal" evidence="9">
    <location>
        <begin position="4"/>
        <end position="52"/>
    </location>
</feature>
<evidence type="ECO:0000256" key="7">
    <source>
        <dbReference type="SAM" id="MobiDB-lite"/>
    </source>
</evidence>
<feature type="region of interest" description="Disordered" evidence="7">
    <location>
        <begin position="122"/>
        <end position="141"/>
    </location>
</feature>
<comment type="subcellular location">
    <subcellularLocation>
        <location evidence="1 6">Nucleus</location>
    </subcellularLocation>
</comment>
<dbReference type="InterPro" id="IPR013627">
    <property type="entry name" value="Pol_alpha_B_N"/>
</dbReference>
<evidence type="ECO:0000313" key="11">
    <source>
        <dbReference type="EMBL" id="KAK8923482.1"/>
    </source>
</evidence>
<dbReference type="PIRSF" id="PIRSF018300">
    <property type="entry name" value="DNA_pol_alph_2"/>
    <property type="match status" value="1"/>
</dbReference>
<accession>A0AAP0FXI7</accession>
<reference evidence="11 12" key="1">
    <citation type="journal article" date="2022" name="Nat. Plants">
        <title>Genomes of leafy and leafless Platanthera orchids illuminate the evolution of mycoheterotrophy.</title>
        <authorList>
            <person name="Li M.H."/>
            <person name="Liu K.W."/>
            <person name="Li Z."/>
            <person name="Lu H.C."/>
            <person name="Ye Q.L."/>
            <person name="Zhang D."/>
            <person name="Wang J.Y."/>
            <person name="Li Y.F."/>
            <person name="Zhong Z.M."/>
            <person name="Liu X."/>
            <person name="Yu X."/>
            <person name="Liu D.K."/>
            <person name="Tu X.D."/>
            <person name="Liu B."/>
            <person name="Hao Y."/>
            <person name="Liao X.Y."/>
            <person name="Jiang Y.T."/>
            <person name="Sun W.H."/>
            <person name="Chen J."/>
            <person name="Chen Y.Q."/>
            <person name="Ai Y."/>
            <person name="Zhai J.W."/>
            <person name="Wu S.S."/>
            <person name="Zhou Z."/>
            <person name="Hsiao Y.Y."/>
            <person name="Wu W.L."/>
            <person name="Chen Y.Y."/>
            <person name="Lin Y.F."/>
            <person name="Hsu J.L."/>
            <person name="Li C.Y."/>
            <person name="Wang Z.W."/>
            <person name="Zhao X."/>
            <person name="Zhong W.Y."/>
            <person name="Ma X.K."/>
            <person name="Ma L."/>
            <person name="Huang J."/>
            <person name="Chen G.Z."/>
            <person name="Huang M.Z."/>
            <person name="Huang L."/>
            <person name="Peng D.H."/>
            <person name="Luo Y.B."/>
            <person name="Zou S.Q."/>
            <person name="Chen S.P."/>
            <person name="Lan S."/>
            <person name="Tsai W.C."/>
            <person name="Van de Peer Y."/>
            <person name="Liu Z.J."/>
        </authorList>
    </citation>
    <scope>NUCLEOTIDE SEQUENCE [LARGE SCALE GENOMIC DNA]</scope>
    <source>
        <strain evidence="11">Lor287</strain>
    </source>
</reference>